<dbReference type="AlphaFoldDB" id="A0A926IJ67"/>
<protein>
    <submittedName>
        <fullName evidence="2">Uncharacterized protein</fullName>
    </submittedName>
</protein>
<accession>A0A926IJ67</accession>
<proteinExistence type="predicted"/>
<organism evidence="2 3">
    <name type="scientific">Paratissierella segnis</name>
    <dbReference type="NCBI Taxonomy" id="2763679"/>
    <lineage>
        <taxon>Bacteria</taxon>
        <taxon>Bacillati</taxon>
        <taxon>Bacillota</taxon>
        <taxon>Tissierellia</taxon>
        <taxon>Tissierellales</taxon>
        <taxon>Tissierellaceae</taxon>
        <taxon>Paratissierella</taxon>
    </lineage>
</organism>
<evidence type="ECO:0000256" key="1">
    <source>
        <dbReference type="SAM" id="Phobius"/>
    </source>
</evidence>
<name>A0A926IJ67_9FIRM</name>
<reference evidence="2" key="1">
    <citation type="submission" date="2020-08" db="EMBL/GenBank/DDBJ databases">
        <title>Genome public.</title>
        <authorList>
            <person name="Liu C."/>
            <person name="Sun Q."/>
        </authorList>
    </citation>
    <scope>NUCLEOTIDE SEQUENCE</scope>
    <source>
        <strain evidence="2">BX21</strain>
    </source>
</reference>
<keyword evidence="1" id="KW-0812">Transmembrane</keyword>
<evidence type="ECO:0000313" key="3">
    <source>
        <dbReference type="Proteomes" id="UP000601171"/>
    </source>
</evidence>
<dbReference type="Proteomes" id="UP000601171">
    <property type="component" value="Unassembled WGS sequence"/>
</dbReference>
<feature type="transmembrane region" description="Helical" evidence="1">
    <location>
        <begin position="31"/>
        <end position="48"/>
    </location>
</feature>
<keyword evidence="3" id="KW-1185">Reference proteome</keyword>
<sequence>MKVLDVWLNKEVEKVLKDTKGYVRQQKINKVLISAGLVVVATITLKILNIF</sequence>
<keyword evidence="1" id="KW-1133">Transmembrane helix</keyword>
<gene>
    <name evidence="2" type="ORF">H8707_02440</name>
</gene>
<evidence type="ECO:0000313" key="2">
    <source>
        <dbReference type="EMBL" id="MBC8587101.1"/>
    </source>
</evidence>
<comment type="caution">
    <text evidence="2">The sequence shown here is derived from an EMBL/GenBank/DDBJ whole genome shotgun (WGS) entry which is preliminary data.</text>
</comment>
<keyword evidence="1" id="KW-0472">Membrane</keyword>
<dbReference type="EMBL" id="JACRTG010000008">
    <property type="protein sequence ID" value="MBC8587101.1"/>
    <property type="molecule type" value="Genomic_DNA"/>
</dbReference>
<dbReference type="RefSeq" id="WP_262428573.1">
    <property type="nucleotide sequence ID" value="NZ_JACRTG010000008.1"/>
</dbReference>